<sequence length="267" mass="28505">MTPSAGAAETSRLSALDAVLDAQQGATLSGDLFAVVDLLDQQPALRRALTDPGTPATVRQQLATSLLQGKVGEGALSVLTAAVEHRWASGRDFVAALERQAVRAVLASTAGGQGLDEVEDELFRFGRLVASDQGLRNAIADRAVPVERRQELVRGLLVDRAAPATTTLATRAVRARERSFAHTLEGYLELAAQVRQRAVATVRVARPLEADQQARLQAALTRQTGRPVAMHVVVDPAVLGGIRIELGDEVIEGTVAARLEEARRRLH</sequence>
<keyword evidence="10" id="KW-1185">Reference proteome</keyword>
<keyword evidence="2 8" id="KW-0813">Transport</keyword>
<evidence type="ECO:0000256" key="8">
    <source>
        <dbReference type="HAMAP-Rule" id="MF_01416"/>
    </source>
</evidence>
<evidence type="ECO:0000313" key="10">
    <source>
        <dbReference type="Proteomes" id="UP000252770"/>
    </source>
</evidence>
<gene>
    <name evidence="8" type="primary">atpH</name>
    <name evidence="9" type="ORF">DT076_00740</name>
</gene>
<dbReference type="EMBL" id="QOUI01000001">
    <property type="protein sequence ID" value="RCK71040.1"/>
    <property type="molecule type" value="Genomic_DNA"/>
</dbReference>
<dbReference type="GO" id="GO:0045259">
    <property type="term" value="C:proton-transporting ATP synthase complex"/>
    <property type="evidence" value="ECO:0007669"/>
    <property type="project" value="UniProtKB-KW"/>
</dbReference>
<evidence type="ECO:0000256" key="7">
    <source>
        <dbReference type="ARBA" id="ARBA00023310"/>
    </source>
</evidence>
<accession>A0A367YYW2</accession>
<dbReference type="InterPro" id="IPR020781">
    <property type="entry name" value="ATPase_OSCP/d_CS"/>
</dbReference>
<keyword evidence="4 8" id="KW-0406">Ion transport</keyword>
<comment type="similarity">
    <text evidence="8">Belongs to the ATPase delta chain family.</text>
</comment>
<protein>
    <recommendedName>
        <fullName evidence="8">ATP synthase subunit delta</fullName>
    </recommendedName>
    <alternativeName>
        <fullName evidence="8">ATP synthase F(1) sector subunit delta</fullName>
    </alternativeName>
    <alternativeName>
        <fullName evidence="8">F-type ATPase subunit delta</fullName>
        <shortName evidence="8">F-ATPase subunit delta</shortName>
    </alternativeName>
</protein>
<comment type="subcellular location">
    <subcellularLocation>
        <location evidence="8">Cell membrane</location>
        <topology evidence="8">Peripheral membrane protein</topology>
    </subcellularLocation>
    <subcellularLocation>
        <location evidence="1">Membrane</location>
    </subcellularLocation>
</comment>
<organism evidence="9 10">
    <name type="scientific">Desertihabitans brevis</name>
    <dbReference type="NCBI Taxonomy" id="2268447"/>
    <lineage>
        <taxon>Bacteria</taxon>
        <taxon>Bacillati</taxon>
        <taxon>Actinomycetota</taxon>
        <taxon>Actinomycetes</taxon>
        <taxon>Propionibacteriales</taxon>
        <taxon>Propionibacteriaceae</taxon>
        <taxon>Desertihabitans</taxon>
    </lineage>
</organism>
<keyword evidence="3 8" id="KW-0375">Hydrogen ion transport</keyword>
<comment type="function">
    <text evidence="8">F(1)F(0) ATP synthase produces ATP from ADP in the presence of a proton or sodium gradient. F-type ATPases consist of two structural domains, F(1) containing the extramembraneous catalytic core and F(0) containing the membrane proton channel, linked together by a central stalk and a peripheral stalk. During catalysis, ATP synthesis in the catalytic domain of F(1) is coupled via a rotary mechanism of the central stalk subunits to proton translocation.</text>
</comment>
<evidence type="ECO:0000256" key="1">
    <source>
        <dbReference type="ARBA" id="ARBA00004370"/>
    </source>
</evidence>
<dbReference type="GO" id="GO:0005886">
    <property type="term" value="C:plasma membrane"/>
    <property type="evidence" value="ECO:0007669"/>
    <property type="project" value="UniProtKB-SubCell"/>
</dbReference>
<keyword evidence="6 8" id="KW-0139">CF(1)</keyword>
<dbReference type="NCBIfam" id="TIGR01145">
    <property type="entry name" value="ATP_synt_delta"/>
    <property type="match status" value="1"/>
</dbReference>
<evidence type="ECO:0000313" key="9">
    <source>
        <dbReference type="EMBL" id="RCK71040.1"/>
    </source>
</evidence>
<dbReference type="AlphaFoldDB" id="A0A367YYW2"/>
<evidence type="ECO:0000256" key="6">
    <source>
        <dbReference type="ARBA" id="ARBA00023196"/>
    </source>
</evidence>
<keyword evidence="8" id="KW-1003">Cell membrane</keyword>
<dbReference type="NCBIfam" id="NF009967">
    <property type="entry name" value="PRK13430.1"/>
    <property type="match status" value="1"/>
</dbReference>
<evidence type="ECO:0000256" key="5">
    <source>
        <dbReference type="ARBA" id="ARBA00023136"/>
    </source>
</evidence>
<evidence type="ECO:0000256" key="4">
    <source>
        <dbReference type="ARBA" id="ARBA00023065"/>
    </source>
</evidence>
<dbReference type="RefSeq" id="WP_114124743.1">
    <property type="nucleotide sequence ID" value="NZ_QOUI01000001.1"/>
</dbReference>
<reference evidence="9 10" key="1">
    <citation type="submission" date="2018-07" db="EMBL/GenBank/DDBJ databases">
        <title>Desertimonas flava gen. nov. sp. nov.</title>
        <authorList>
            <person name="Liu S."/>
        </authorList>
    </citation>
    <scope>NUCLEOTIDE SEQUENCE [LARGE SCALE GENOMIC DNA]</scope>
    <source>
        <strain evidence="9 10">16Sb5-5</strain>
    </source>
</reference>
<evidence type="ECO:0000256" key="2">
    <source>
        <dbReference type="ARBA" id="ARBA00022448"/>
    </source>
</evidence>
<evidence type="ECO:0000256" key="3">
    <source>
        <dbReference type="ARBA" id="ARBA00022781"/>
    </source>
</evidence>
<dbReference type="PROSITE" id="PS00389">
    <property type="entry name" value="ATPASE_DELTA"/>
    <property type="match status" value="1"/>
</dbReference>
<dbReference type="Pfam" id="PF00213">
    <property type="entry name" value="OSCP"/>
    <property type="match status" value="1"/>
</dbReference>
<proteinExistence type="inferred from homology"/>
<keyword evidence="5 8" id="KW-0472">Membrane</keyword>
<dbReference type="InterPro" id="IPR000711">
    <property type="entry name" value="ATPase_OSCP/dsu"/>
</dbReference>
<dbReference type="PANTHER" id="PTHR11910">
    <property type="entry name" value="ATP SYNTHASE DELTA CHAIN"/>
    <property type="match status" value="1"/>
</dbReference>
<name>A0A367YYW2_9ACTN</name>
<dbReference type="HAMAP" id="MF_01416">
    <property type="entry name" value="ATP_synth_delta_bact"/>
    <property type="match status" value="1"/>
</dbReference>
<keyword evidence="7 8" id="KW-0066">ATP synthesis</keyword>
<comment type="function">
    <text evidence="8">This protein is part of the stalk that links CF(0) to CF(1). It either transmits conformational changes from CF(0) to CF(1) or is implicated in proton conduction.</text>
</comment>
<dbReference type="GO" id="GO:0046933">
    <property type="term" value="F:proton-transporting ATP synthase activity, rotational mechanism"/>
    <property type="evidence" value="ECO:0007669"/>
    <property type="project" value="UniProtKB-UniRule"/>
</dbReference>
<dbReference type="Proteomes" id="UP000252770">
    <property type="component" value="Unassembled WGS sequence"/>
</dbReference>
<comment type="caution">
    <text evidence="9">The sequence shown here is derived from an EMBL/GenBank/DDBJ whole genome shotgun (WGS) entry which is preliminary data.</text>
</comment>